<sequence length="71" mass="8109">MSLLGILYNTKYGNWGSVLFRSRTRLSFSFLSVFLPRLAPYQNATGCSNILLTRGYFILWPLTLSKSLTQN</sequence>
<reference evidence="1" key="1">
    <citation type="submission" date="2018-05" db="EMBL/GenBank/DDBJ databases">
        <authorList>
            <person name="Lanie J.A."/>
            <person name="Ng W.-L."/>
            <person name="Kazmierczak K.M."/>
            <person name="Andrzejewski T.M."/>
            <person name="Davidsen T.M."/>
            <person name="Wayne K.J."/>
            <person name="Tettelin H."/>
            <person name="Glass J.I."/>
            <person name="Rusch D."/>
            <person name="Podicherti R."/>
            <person name="Tsui H.-C.T."/>
            <person name="Winkler M.E."/>
        </authorList>
    </citation>
    <scope>NUCLEOTIDE SEQUENCE</scope>
</reference>
<proteinExistence type="predicted"/>
<evidence type="ECO:0000313" key="1">
    <source>
        <dbReference type="EMBL" id="SVD82415.1"/>
    </source>
</evidence>
<accession>A0A382YHX5</accession>
<gene>
    <name evidence="1" type="ORF">METZ01_LOCUS435269</name>
</gene>
<protein>
    <submittedName>
        <fullName evidence="1">Uncharacterized protein</fullName>
    </submittedName>
</protein>
<organism evidence="1">
    <name type="scientific">marine metagenome</name>
    <dbReference type="NCBI Taxonomy" id="408172"/>
    <lineage>
        <taxon>unclassified sequences</taxon>
        <taxon>metagenomes</taxon>
        <taxon>ecological metagenomes</taxon>
    </lineage>
</organism>
<dbReference type="AlphaFoldDB" id="A0A382YHX5"/>
<dbReference type="EMBL" id="UINC01175671">
    <property type="protein sequence ID" value="SVD82415.1"/>
    <property type="molecule type" value="Genomic_DNA"/>
</dbReference>
<name>A0A382YHX5_9ZZZZ</name>